<dbReference type="Gene3D" id="2.40.10.10">
    <property type="entry name" value="Trypsin-like serine proteases"/>
    <property type="match status" value="2"/>
</dbReference>
<feature type="region of interest" description="Disordered" evidence="5">
    <location>
        <begin position="547"/>
        <end position="586"/>
    </location>
</feature>
<dbReference type="Gene3D" id="2.30.42.10">
    <property type="match status" value="1"/>
</dbReference>
<dbReference type="Pfam" id="PF13365">
    <property type="entry name" value="Trypsin_2"/>
    <property type="match status" value="1"/>
</dbReference>
<dbReference type="GO" id="GO:0006508">
    <property type="term" value="P:proteolysis"/>
    <property type="evidence" value="ECO:0007669"/>
    <property type="project" value="UniProtKB-KW"/>
</dbReference>
<evidence type="ECO:0000256" key="5">
    <source>
        <dbReference type="SAM" id="MobiDB-lite"/>
    </source>
</evidence>
<dbReference type="InterPro" id="IPR041517">
    <property type="entry name" value="DEGP_PDZ"/>
</dbReference>
<dbReference type="EMBL" id="OIVN01006198">
    <property type="protein sequence ID" value="SPD27585.1"/>
    <property type="molecule type" value="Genomic_DNA"/>
</dbReference>
<accession>A0A2N9IT82</accession>
<evidence type="ECO:0000313" key="7">
    <source>
        <dbReference type="EMBL" id="SPD27585.1"/>
    </source>
</evidence>
<keyword evidence="3" id="KW-0378">Hydrolase</keyword>
<evidence type="ECO:0000256" key="1">
    <source>
        <dbReference type="ARBA" id="ARBA00010541"/>
    </source>
</evidence>
<feature type="domain" description="Protease Do-like PDZ" evidence="6">
    <location>
        <begin position="396"/>
        <end position="540"/>
    </location>
</feature>
<dbReference type="GO" id="GO:0004252">
    <property type="term" value="F:serine-type endopeptidase activity"/>
    <property type="evidence" value="ECO:0007669"/>
    <property type="project" value="InterPro"/>
</dbReference>
<keyword evidence="2" id="KW-0645">Protease</keyword>
<dbReference type="SUPFAM" id="SSF50156">
    <property type="entry name" value="PDZ domain-like"/>
    <property type="match status" value="1"/>
</dbReference>
<evidence type="ECO:0000256" key="4">
    <source>
        <dbReference type="ARBA" id="ARBA00022825"/>
    </source>
</evidence>
<keyword evidence="4" id="KW-0720">Serine protease</keyword>
<dbReference type="SUPFAM" id="SSF50494">
    <property type="entry name" value="Trypsin-like serine proteases"/>
    <property type="match status" value="1"/>
</dbReference>
<reference evidence="7" key="1">
    <citation type="submission" date="2018-02" db="EMBL/GenBank/DDBJ databases">
        <authorList>
            <person name="Cohen D.B."/>
            <person name="Kent A.D."/>
        </authorList>
    </citation>
    <scope>NUCLEOTIDE SEQUENCE</scope>
</reference>
<proteinExistence type="inferred from homology"/>
<sequence>MLLRTARRVWYSSSFSLHKDSILKRCSSSIVNNYEKEEEEKIRPCSSLAAHVLLRNNRPRPRPRPRLQRLNKDKDAYSAIEVALDSVVKIFTVSTSPNYFLPWQNKSQRESMGSGFVISGRKILTNAHVVADHTFLLVRKHGSPTKYRAQIQAVGHECDLAILLVQSDEFWEGMNFLELGDIPFLQEAVAVVGYPQGGDNISVTKGVVSRVEPTQYVHGATQLMAIQIDAAINPGNSGGPAIMANKVAGVAFQNLSGAENIGYIIPVPVIKHFLAGVEESGKYVGFCSLGLLCQPTENVQLRNHFKMLPEMTGVLVSKINPLSDAYKILKKDDIILAFDGVPIANDGTVPFRNRERITFDYLVSMKKPNETAVVKVLRDGKEYEFSITLQPLQPLVPVHQFDKLPSYYIFAGLVFVPLTQPFLHEYGEDWYNTSPRRLCERALRELPKKAGEQLVILSQVLMDDINAGYERLAELQVKKVNGVEIENLKHLCQLVENCNNESVRFDLEDERVIVLHYHLAKIASSKILKRHRIPSALSNDLVDEQNSLEAGHPQPSRATPSHPRATPPLATRATPSRPLLAQPPHLEPISLSHPIWRLQAVTHRRSSRSLSRTRSGSQPILAADEAVDEVDELVIEGFAGFVGFP</sequence>
<dbReference type="PRINTS" id="PR00834">
    <property type="entry name" value="PROTEASES2C"/>
</dbReference>
<dbReference type="PANTHER" id="PTHR45980">
    <property type="match status" value="1"/>
</dbReference>
<protein>
    <recommendedName>
        <fullName evidence="6">Protease Do-like PDZ domain-containing protein</fullName>
    </recommendedName>
</protein>
<comment type="similarity">
    <text evidence="1">Belongs to the peptidase S1C family.</text>
</comment>
<dbReference type="InterPro" id="IPR043504">
    <property type="entry name" value="Peptidase_S1_PA_chymotrypsin"/>
</dbReference>
<gene>
    <name evidence="7" type="ORF">FSB_LOCUS55467</name>
</gene>
<evidence type="ECO:0000259" key="6">
    <source>
        <dbReference type="Pfam" id="PF17815"/>
    </source>
</evidence>
<name>A0A2N9IT82_FAGSY</name>
<dbReference type="InterPro" id="IPR009003">
    <property type="entry name" value="Peptidase_S1_PA"/>
</dbReference>
<organism evidence="7">
    <name type="scientific">Fagus sylvatica</name>
    <name type="common">Beechnut</name>
    <dbReference type="NCBI Taxonomy" id="28930"/>
    <lineage>
        <taxon>Eukaryota</taxon>
        <taxon>Viridiplantae</taxon>
        <taxon>Streptophyta</taxon>
        <taxon>Embryophyta</taxon>
        <taxon>Tracheophyta</taxon>
        <taxon>Spermatophyta</taxon>
        <taxon>Magnoliopsida</taxon>
        <taxon>eudicotyledons</taxon>
        <taxon>Gunneridae</taxon>
        <taxon>Pentapetalae</taxon>
        <taxon>rosids</taxon>
        <taxon>fabids</taxon>
        <taxon>Fagales</taxon>
        <taxon>Fagaceae</taxon>
        <taxon>Fagus</taxon>
    </lineage>
</organism>
<dbReference type="InterPro" id="IPR036034">
    <property type="entry name" value="PDZ_sf"/>
</dbReference>
<dbReference type="PANTHER" id="PTHR45980:SF9">
    <property type="entry name" value="PROTEASE DO-LIKE 10, MITOCHONDRIAL-RELATED"/>
    <property type="match status" value="1"/>
</dbReference>
<dbReference type="InterPro" id="IPR046449">
    <property type="entry name" value="DEGP_PDZ_sf"/>
</dbReference>
<evidence type="ECO:0000256" key="2">
    <source>
        <dbReference type="ARBA" id="ARBA00022670"/>
    </source>
</evidence>
<dbReference type="AlphaFoldDB" id="A0A2N9IT82"/>
<dbReference type="Pfam" id="PF17815">
    <property type="entry name" value="PDZ_3"/>
    <property type="match status" value="1"/>
</dbReference>
<dbReference type="InterPro" id="IPR001940">
    <property type="entry name" value="Peptidase_S1C"/>
</dbReference>
<dbReference type="Gene3D" id="3.20.190.20">
    <property type="match status" value="1"/>
</dbReference>
<evidence type="ECO:0000256" key="3">
    <source>
        <dbReference type="ARBA" id="ARBA00022801"/>
    </source>
</evidence>